<organism evidence="1">
    <name type="scientific">Rhizopus microsporus var. microsporus</name>
    <dbReference type="NCBI Taxonomy" id="86635"/>
    <lineage>
        <taxon>Eukaryota</taxon>
        <taxon>Fungi</taxon>
        <taxon>Fungi incertae sedis</taxon>
        <taxon>Mucoromycota</taxon>
        <taxon>Mucoromycotina</taxon>
        <taxon>Mucoromycetes</taxon>
        <taxon>Mucorales</taxon>
        <taxon>Mucorineae</taxon>
        <taxon>Rhizopodaceae</taxon>
        <taxon>Rhizopus</taxon>
    </lineage>
</organism>
<dbReference type="OrthoDB" id="2341318at2759"/>
<evidence type="ECO:0000313" key="1">
    <source>
        <dbReference type="EMBL" id="ORE06544.1"/>
    </source>
</evidence>
<dbReference type="Proteomes" id="UP000242414">
    <property type="component" value="Unassembled WGS sequence"/>
</dbReference>
<protein>
    <submittedName>
        <fullName evidence="1">Uncharacterized protein</fullName>
    </submittedName>
</protein>
<dbReference type="EMBL" id="KV921921">
    <property type="protein sequence ID" value="ORE06544.1"/>
    <property type="molecule type" value="Genomic_DNA"/>
</dbReference>
<name>A0A1X0R3I2_RHIZD</name>
<sequence>MVIPSIKHMPSGQRRVLKNGQPFLIYIERASDNRKYHLVDWEGNDYGYFKPEKSRHPAVFAFYNPNYKQGETFTSTTWGDANIREIHNSQFLNTYQRKGQKYYWARSGDNNVQGVKTLAYSEADKGYRLRADISGKGDAWISEEEVTGSIRFMDSENDRAIMYFVTFSDNENDPREPNGNYRVMTKAELSR</sequence>
<proteinExistence type="predicted"/>
<gene>
    <name evidence="1" type="ORF">BCV72DRAFT_121885</name>
</gene>
<accession>A0A1X0R3I2</accession>
<dbReference type="AlphaFoldDB" id="A0A1X0R3I2"/>
<dbReference type="VEuPathDB" id="FungiDB:BCV72DRAFT_121885"/>
<reference evidence="1" key="1">
    <citation type="journal article" date="2016" name="Proc. Natl. Acad. Sci. U.S.A.">
        <title>Lipid metabolic changes in an early divergent fungus govern the establishment of a mutualistic symbiosis with endobacteria.</title>
        <authorList>
            <person name="Lastovetsky O.A."/>
            <person name="Gaspar M.L."/>
            <person name="Mondo S.J."/>
            <person name="LaButti K.M."/>
            <person name="Sandor L."/>
            <person name="Grigoriev I.V."/>
            <person name="Henry S.A."/>
            <person name="Pawlowska T.E."/>
        </authorList>
    </citation>
    <scope>NUCLEOTIDE SEQUENCE [LARGE SCALE GENOMIC DNA]</scope>
    <source>
        <strain evidence="1">ATCC 52814</strain>
    </source>
</reference>